<dbReference type="GO" id="GO:0004523">
    <property type="term" value="F:RNA-DNA hybrid ribonuclease activity"/>
    <property type="evidence" value="ECO:0007669"/>
    <property type="project" value="InterPro"/>
</dbReference>
<evidence type="ECO:0000313" key="3">
    <source>
        <dbReference type="EMBL" id="RDX76828.1"/>
    </source>
</evidence>
<dbReference type="PANTHER" id="PTHR48475">
    <property type="entry name" value="RIBONUCLEASE H"/>
    <property type="match status" value="1"/>
</dbReference>
<dbReference type="CDD" id="cd09279">
    <property type="entry name" value="RNase_HI_like"/>
    <property type="match status" value="1"/>
</dbReference>
<keyword evidence="4" id="KW-1185">Reference proteome</keyword>
<organism evidence="3 4">
    <name type="scientific">Mucuna pruriens</name>
    <name type="common">Velvet bean</name>
    <name type="synonym">Dolichos pruriens</name>
    <dbReference type="NCBI Taxonomy" id="157652"/>
    <lineage>
        <taxon>Eukaryota</taxon>
        <taxon>Viridiplantae</taxon>
        <taxon>Streptophyta</taxon>
        <taxon>Embryophyta</taxon>
        <taxon>Tracheophyta</taxon>
        <taxon>Spermatophyta</taxon>
        <taxon>Magnoliopsida</taxon>
        <taxon>eudicotyledons</taxon>
        <taxon>Gunneridae</taxon>
        <taxon>Pentapetalae</taxon>
        <taxon>rosids</taxon>
        <taxon>fabids</taxon>
        <taxon>Fabales</taxon>
        <taxon>Fabaceae</taxon>
        <taxon>Papilionoideae</taxon>
        <taxon>50 kb inversion clade</taxon>
        <taxon>NPAAA clade</taxon>
        <taxon>indigoferoid/millettioid clade</taxon>
        <taxon>Phaseoleae</taxon>
        <taxon>Mucuna</taxon>
    </lineage>
</organism>
<dbReference type="SUPFAM" id="SSF56672">
    <property type="entry name" value="DNA/RNA polymerases"/>
    <property type="match status" value="1"/>
</dbReference>
<protein>
    <submittedName>
        <fullName evidence="3">Uncharacterized protein</fullName>
    </submittedName>
</protein>
<evidence type="ECO:0000313" key="4">
    <source>
        <dbReference type="Proteomes" id="UP000257109"/>
    </source>
</evidence>
<dbReference type="OrthoDB" id="2016287at2759"/>
<accession>A0A371FEU8</accession>
<dbReference type="Proteomes" id="UP000257109">
    <property type="component" value="Unassembled WGS sequence"/>
</dbReference>
<gene>
    <name evidence="3" type="ORF">CR513_43123</name>
</gene>
<evidence type="ECO:0000259" key="2">
    <source>
        <dbReference type="Pfam" id="PF17919"/>
    </source>
</evidence>
<dbReference type="EMBL" id="QJKJ01009369">
    <property type="protein sequence ID" value="RDX76828.1"/>
    <property type="molecule type" value="Genomic_DNA"/>
</dbReference>
<dbReference type="InterPro" id="IPR036397">
    <property type="entry name" value="RNaseH_sf"/>
</dbReference>
<dbReference type="GO" id="GO:0003676">
    <property type="term" value="F:nucleic acid binding"/>
    <property type="evidence" value="ECO:0007669"/>
    <property type="project" value="InterPro"/>
</dbReference>
<comment type="caution">
    <text evidence="3">The sequence shown here is derived from an EMBL/GenBank/DDBJ whole genome shotgun (WGS) entry which is preliminary data.</text>
</comment>
<evidence type="ECO:0000259" key="1">
    <source>
        <dbReference type="Pfam" id="PF13456"/>
    </source>
</evidence>
<feature type="non-terminal residue" evidence="3">
    <location>
        <position position="1"/>
    </location>
</feature>
<dbReference type="Pfam" id="PF13456">
    <property type="entry name" value="RVT_3"/>
    <property type="match status" value="1"/>
</dbReference>
<proteinExistence type="predicted"/>
<dbReference type="Gene3D" id="3.30.420.10">
    <property type="entry name" value="Ribonuclease H-like superfamily/Ribonuclease H"/>
    <property type="match status" value="1"/>
</dbReference>
<sequence length="347" mass="39877">MEHKIPLKPYYPPIKQKLRRTSLDISLKIKEEVKKKLEARFLTVAKYPQWVANIVSISKKAGKVRMCIVYKDLNRANPKDDFPLSQTDILGTFCYKVMPFGLKNVGATKYCLRLNPTKRTFGVKSGKLLGFIVSEKEIEVDLDKKKEWDEDCQKAFEKIKSYLKDPPILVPPVEGRPLIMYLTMLEESMGCVLRQHDEFGKKEQLAHDPLVEYQPMKHDFPDEDIFSLTDEERPSEEWTLLFDSASNALGFGIGASLISPQGRYFPFTARLGFSCTNNMAEYEACAMGIDMALEYQVKDLKVYGDFALVVHQLRGELETRDAKLAPYHSYIKGLTERFKNITFHHTP</sequence>
<feature type="domain" description="RNase H type-1" evidence="1">
    <location>
        <begin position="252"/>
        <end position="347"/>
    </location>
</feature>
<dbReference type="AlphaFoldDB" id="A0A371FEU8"/>
<reference evidence="3" key="1">
    <citation type="submission" date="2018-05" db="EMBL/GenBank/DDBJ databases">
        <title>Draft genome of Mucuna pruriens seed.</title>
        <authorList>
            <person name="Nnadi N.E."/>
            <person name="Vos R."/>
            <person name="Hasami M.H."/>
            <person name="Devisetty U.K."/>
            <person name="Aguiy J.C."/>
        </authorList>
    </citation>
    <scope>NUCLEOTIDE SEQUENCE [LARGE SCALE GENOMIC DNA]</scope>
    <source>
        <strain evidence="3">JCA_2017</strain>
    </source>
</reference>
<dbReference type="Pfam" id="PF17919">
    <property type="entry name" value="RT_RNaseH_2"/>
    <property type="match status" value="1"/>
</dbReference>
<dbReference type="SUPFAM" id="SSF53098">
    <property type="entry name" value="Ribonuclease H-like"/>
    <property type="match status" value="1"/>
</dbReference>
<dbReference type="InterPro" id="IPR043502">
    <property type="entry name" value="DNA/RNA_pol_sf"/>
</dbReference>
<dbReference type="InterPro" id="IPR002156">
    <property type="entry name" value="RNaseH_domain"/>
</dbReference>
<dbReference type="Gene3D" id="3.10.10.10">
    <property type="entry name" value="HIV Type 1 Reverse Transcriptase, subunit A, domain 1"/>
    <property type="match status" value="1"/>
</dbReference>
<name>A0A371FEU8_MUCPR</name>
<dbReference type="InterPro" id="IPR041577">
    <property type="entry name" value="RT_RNaseH_2"/>
</dbReference>
<dbReference type="InterPro" id="IPR012337">
    <property type="entry name" value="RNaseH-like_sf"/>
</dbReference>
<feature type="domain" description="Reverse transcriptase/retrotransposon-derived protein RNase H-like" evidence="2">
    <location>
        <begin position="148"/>
        <end position="201"/>
    </location>
</feature>
<dbReference type="PANTHER" id="PTHR48475:SF1">
    <property type="entry name" value="RNASE H TYPE-1 DOMAIN-CONTAINING PROTEIN"/>
    <property type="match status" value="1"/>
</dbReference>